<gene>
    <name evidence="1" type="ORF">MEDL_35815</name>
</gene>
<dbReference type="OrthoDB" id="6143850at2759"/>
<proteinExistence type="predicted"/>
<keyword evidence="2" id="KW-1185">Reference proteome</keyword>
<reference evidence="1" key="1">
    <citation type="submission" date="2021-03" db="EMBL/GenBank/DDBJ databases">
        <authorList>
            <person name="Bekaert M."/>
        </authorList>
    </citation>
    <scope>NUCLEOTIDE SEQUENCE</scope>
</reference>
<evidence type="ECO:0000313" key="1">
    <source>
        <dbReference type="EMBL" id="CAG2222539.1"/>
    </source>
</evidence>
<accession>A0A8S3SP14</accession>
<name>A0A8S3SP14_MYTED</name>
<sequence>MPITDNVLPTALFYCCDTNLRTDIMRDLQGDVASMIETDLLKAIKRLAVKEESTLVQRIKLQRMTQSPGSNIRTFLASLRGQASLCQYIATCKELGCNHIFDYSDEIIKDNLVRDAISNFPTPTDITGSKAWFDFWCSIETTHNILLTNELDNVFHKSKEIIIQEMKEGVRLFDPARMTCLATDWSVDDVGFY</sequence>
<dbReference type="EMBL" id="CAJPWZ010001753">
    <property type="protein sequence ID" value="CAG2222539.1"/>
    <property type="molecule type" value="Genomic_DNA"/>
</dbReference>
<dbReference type="Proteomes" id="UP000683360">
    <property type="component" value="Unassembled WGS sequence"/>
</dbReference>
<evidence type="ECO:0000313" key="2">
    <source>
        <dbReference type="Proteomes" id="UP000683360"/>
    </source>
</evidence>
<comment type="caution">
    <text evidence="1">The sequence shown here is derived from an EMBL/GenBank/DDBJ whole genome shotgun (WGS) entry which is preliminary data.</text>
</comment>
<protein>
    <submittedName>
        <fullName evidence="1">Uncharacterized protein</fullName>
    </submittedName>
</protein>
<organism evidence="1 2">
    <name type="scientific">Mytilus edulis</name>
    <name type="common">Blue mussel</name>
    <dbReference type="NCBI Taxonomy" id="6550"/>
    <lineage>
        <taxon>Eukaryota</taxon>
        <taxon>Metazoa</taxon>
        <taxon>Spiralia</taxon>
        <taxon>Lophotrochozoa</taxon>
        <taxon>Mollusca</taxon>
        <taxon>Bivalvia</taxon>
        <taxon>Autobranchia</taxon>
        <taxon>Pteriomorphia</taxon>
        <taxon>Mytilida</taxon>
        <taxon>Mytiloidea</taxon>
        <taxon>Mytilidae</taxon>
        <taxon>Mytilinae</taxon>
        <taxon>Mytilus</taxon>
    </lineage>
</organism>
<dbReference type="AlphaFoldDB" id="A0A8S3SP14"/>